<dbReference type="Proteomes" id="UP000013911">
    <property type="component" value="Unassembled WGS sequence"/>
</dbReference>
<sequence length="103" mass="11867">MTHNYEEKELFYPHGIVMYRGGVKKNVSSYDIYDGMGTIFDQEGELLFEVEFVNHMKQGNGIMYLKGQIIYQGEFIQNKKQGNGILYKDGTTVLFSMKATCFV</sequence>
<dbReference type="AlphaFoldDB" id="R7ZDI2"/>
<organism evidence="2 3">
    <name type="scientific">Lysinibacillus sphaericus OT4b.31</name>
    <dbReference type="NCBI Taxonomy" id="1285586"/>
    <lineage>
        <taxon>Bacteria</taxon>
        <taxon>Bacillati</taxon>
        <taxon>Bacillota</taxon>
        <taxon>Bacilli</taxon>
        <taxon>Bacillales</taxon>
        <taxon>Bacillaceae</taxon>
        <taxon>Lysinibacillus</taxon>
    </lineage>
</organism>
<accession>R7ZDI2</accession>
<evidence type="ECO:0000313" key="3">
    <source>
        <dbReference type="Proteomes" id="UP000013911"/>
    </source>
</evidence>
<keyword evidence="1" id="KW-0677">Repeat</keyword>
<evidence type="ECO:0000256" key="1">
    <source>
        <dbReference type="ARBA" id="ARBA00022737"/>
    </source>
</evidence>
<dbReference type="PATRIC" id="fig|1285586.5.peg.2637"/>
<comment type="caution">
    <text evidence="2">The sequence shown here is derived from an EMBL/GenBank/DDBJ whole genome shotgun (WGS) entry which is preliminary data.</text>
</comment>
<evidence type="ECO:0000313" key="2">
    <source>
        <dbReference type="EMBL" id="EON72187.1"/>
    </source>
</evidence>
<proteinExistence type="predicted"/>
<dbReference type="Gene3D" id="2.20.110.10">
    <property type="entry name" value="Histone H3 K4-specific methyltransferase SET7/9 N-terminal domain"/>
    <property type="match status" value="1"/>
</dbReference>
<dbReference type="SUPFAM" id="SSF82185">
    <property type="entry name" value="Histone H3 K4-specific methyltransferase SET7/9 N-terminal domain"/>
    <property type="match status" value="1"/>
</dbReference>
<dbReference type="eggNOG" id="COG4642">
    <property type="taxonomic scope" value="Bacteria"/>
</dbReference>
<gene>
    <name evidence="2" type="ORF">H131_12913</name>
</gene>
<name>R7ZDI2_LYSSH</name>
<dbReference type="Pfam" id="PF02493">
    <property type="entry name" value="MORN"/>
    <property type="match status" value="2"/>
</dbReference>
<dbReference type="HOGENOM" id="CLU_2260336_0_0_9"/>
<protein>
    <submittedName>
        <fullName evidence="2">Stage V sporulation protein K</fullName>
    </submittedName>
</protein>
<dbReference type="EMBL" id="AQPX01000019">
    <property type="protein sequence ID" value="EON72187.1"/>
    <property type="molecule type" value="Genomic_DNA"/>
</dbReference>
<dbReference type="InterPro" id="IPR003409">
    <property type="entry name" value="MORN"/>
</dbReference>
<reference evidence="2 3" key="1">
    <citation type="submission" date="2013-04" db="EMBL/GenBank/DDBJ databases">
        <title>Draft genome of the heavy metal tolerant bacterium Lysinibacillus sphaericus strain OT4b.31.</title>
        <authorList>
            <person name="Pena-Montenegro T.D."/>
            <person name="Dussan J."/>
        </authorList>
    </citation>
    <scope>NUCLEOTIDE SEQUENCE [LARGE SCALE GENOMIC DNA]</scope>
    <source>
        <strain evidence="2 3">OT4b.31</strain>
    </source>
</reference>
<dbReference type="RefSeq" id="WP_010859519.1">
    <property type="nucleotide sequence ID" value="NZ_KB933398.1"/>
</dbReference>